<dbReference type="GO" id="GO:0005737">
    <property type="term" value="C:cytoplasm"/>
    <property type="evidence" value="ECO:0007669"/>
    <property type="project" value="UniProtKB-SubCell"/>
</dbReference>
<feature type="binding site" evidence="7">
    <location>
        <position position="44"/>
    </location>
    <ligand>
        <name>Mg(2+)</name>
        <dbReference type="ChEBI" id="CHEBI:18420"/>
    </ligand>
</feature>
<feature type="binding site" evidence="7">
    <location>
        <begin position="323"/>
        <end position="325"/>
    </location>
    <ligand>
        <name>GTP</name>
        <dbReference type="ChEBI" id="CHEBI:37565"/>
    </ligand>
</feature>
<keyword evidence="1 7" id="KW-0436">Ligase</keyword>
<dbReference type="EC" id="6.3.4.4" evidence="7"/>
<dbReference type="Proteomes" id="UP000308705">
    <property type="component" value="Unassembled WGS sequence"/>
</dbReference>
<dbReference type="InterPro" id="IPR027417">
    <property type="entry name" value="P-loop_NTPase"/>
</dbReference>
<keyword evidence="4 7" id="KW-0658">Purine biosynthesis</keyword>
<gene>
    <name evidence="7" type="primary">purA</name>
    <name evidence="8" type="ORF">FDA94_17165</name>
</gene>
<evidence type="ECO:0000256" key="5">
    <source>
        <dbReference type="ARBA" id="ARBA00022842"/>
    </source>
</evidence>
<proteinExistence type="inferred from homology"/>
<comment type="subcellular location">
    <subcellularLocation>
        <location evidence="7">Cytoplasm</location>
    </subcellularLocation>
</comment>
<dbReference type="AlphaFoldDB" id="A0A4U3MEB2"/>
<comment type="caution">
    <text evidence="7">Lacks conserved residue(s) required for the propagation of feature annotation.</text>
</comment>
<dbReference type="InterPro" id="IPR042111">
    <property type="entry name" value="Adenylosuccinate_synth_dom3"/>
</dbReference>
<keyword evidence="5 7" id="KW-0460">Magnesium</keyword>
<feature type="active site" description="Proton donor" evidence="7">
    <location>
        <position position="45"/>
    </location>
</feature>
<keyword evidence="2 7" id="KW-0479">Metal-binding</keyword>
<sequence>MEDHVIVADLGYGDAGKGTIVDYLCSRHDNIRAVVRYNGGGQAGHNVVTPDGRHHTFAQFGAGTFWGVRTFLSKFMMVDPIRLASEAHHLRWLGVHRPFDLLTVDPEALVTTPFHMRVNQFRERSRGERRHGSCGMGVGETASYAIENPGAAIRVADCGNPRALRPLLRRLRDWASAEIGQPIRLPSVDDVAEAYRQFAGAVRTGRLPSGGPLVFEGAQGVLLDEWHGFHPYTTWSTTTFTNAFELLGEAGMDDAKRLGVVRTYMTRHGNGPFVTEDPTLHLPERHNVTGEWQGPFRTGHLDLVALRYAARVCGGVDEIAVTHLDVADEHPELKVCREYADGLTLVPGGGLERRAQESERLLTARPILSDAPESWSGLVAQELDAPVTIRSSGPTWLDKKVRRSAAARR</sequence>
<evidence type="ECO:0000256" key="4">
    <source>
        <dbReference type="ARBA" id="ARBA00022755"/>
    </source>
</evidence>
<feature type="binding site" evidence="7">
    <location>
        <begin position="391"/>
        <end position="393"/>
    </location>
    <ligand>
        <name>GTP</name>
        <dbReference type="ChEBI" id="CHEBI:37565"/>
    </ligand>
</feature>
<dbReference type="Pfam" id="PF00709">
    <property type="entry name" value="Adenylsucc_synt"/>
    <property type="match status" value="1"/>
</dbReference>
<keyword evidence="3 7" id="KW-0547">Nucleotide-binding</keyword>
<comment type="subunit">
    <text evidence="7">Homodimer.</text>
</comment>
<dbReference type="GO" id="GO:0044208">
    <property type="term" value="P:'de novo' AMP biosynthetic process"/>
    <property type="evidence" value="ECO:0007669"/>
    <property type="project" value="UniProtKB-UniRule"/>
</dbReference>
<accession>A0A4U3MEB2</accession>
<dbReference type="Gene3D" id="3.90.170.10">
    <property type="entry name" value="Adenylosuccinate Synthetase, subunit A, domain 3"/>
    <property type="match status" value="1"/>
</dbReference>
<comment type="catalytic activity">
    <reaction evidence="7">
        <text>IMP + L-aspartate + GTP = N(6)-(1,2-dicarboxyethyl)-AMP + GDP + phosphate + 2 H(+)</text>
        <dbReference type="Rhea" id="RHEA:15753"/>
        <dbReference type="ChEBI" id="CHEBI:15378"/>
        <dbReference type="ChEBI" id="CHEBI:29991"/>
        <dbReference type="ChEBI" id="CHEBI:37565"/>
        <dbReference type="ChEBI" id="CHEBI:43474"/>
        <dbReference type="ChEBI" id="CHEBI:57567"/>
        <dbReference type="ChEBI" id="CHEBI:58053"/>
        <dbReference type="ChEBI" id="CHEBI:58189"/>
        <dbReference type="EC" id="6.3.4.4"/>
    </reaction>
</comment>
<evidence type="ECO:0000313" key="8">
    <source>
        <dbReference type="EMBL" id="TKK87555.1"/>
    </source>
</evidence>
<dbReference type="OrthoDB" id="3959406at2"/>
<evidence type="ECO:0000256" key="7">
    <source>
        <dbReference type="HAMAP-Rule" id="MF_00011"/>
    </source>
</evidence>
<dbReference type="GO" id="GO:0000287">
    <property type="term" value="F:magnesium ion binding"/>
    <property type="evidence" value="ECO:0007669"/>
    <property type="project" value="UniProtKB-UniRule"/>
</dbReference>
<dbReference type="EMBL" id="SZQA01000015">
    <property type="protein sequence ID" value="TKK87555.1"/>
    <property type="molecule type" value="Genomic_DNA"/>
</dbReference>
<dbReference type="GO" id="GO:0046040">
    <property type="term" value="P:IMP metabolic process"/>
    <property type="evidence" value="ECO:0007669"/>
    <property type="project" value="TreeGrafter"/>
</dbReference>
<dbReference type="RefSeq" id="WP_137248072.1">
    <property type="nucleotide sequence ID" value="NZ_SZQA01000015.1"/>
</dbReference>
<evidence type="ECO:0000256" key="3">
    <source>
        <dbReference type="ARBA" id="ARBA00022741"/>
    </source>
</evidence>
<name>A0A4U3MEB2_9ACTN</name>
<keyword evidence="6 7" id="KW-0342">GTP-binding</keyword>
<feature type="binding site" evidence="7">
    <location>
        <position position="14"/>
    </location>
    <ligand>
        <name>Mg(2+)</name>
        <dbReference type="ChEBI" id="CHEBI:18420"/>
    </ligand>
</feature>
<dbReference type="Gene3D" id="1.10.300.10">
    <property type="entry name" value="Adenylosuccinate Synthetase, subunit A, domain 2"/>
    <property type="match status" value="1"/>
</dbReference>
<comment type="similarity">
    <text evidence="7">Belongs to the adenylosuccinate synthetase family.</text>
</comment>
<dbReference type="GO" id="GO:0004019">
    <property type="term" value="F:adenylosuccinate synthase activity"/>
    <property type="evidence" value="ECO:0007669"/>
    <property type="project" value="UniProtKB-UniRule"/>
</dbReference>
<dbReference type="SMART" id="SM00788">
    <property type="entry name" value="Adenylsucc_synt"/>
    <property type="match status" value="1"/>
</dbReference>
<keyword evidence="7" id="KW-0963">Cytoplasm</keyword>
<feature type="binding site" description="in other chain" evidence="7">
    <location>
        <position position="219"/>
    </location>
    <ligand>
        <name>IMP</name>
        <dbReference type="ChEBI" id="CHEBI:58053"/>
        <note>ligand shared between dimeric partners</note>
    </ligand>
</feature>
<dbReference type="HAMAP" id="MF_00011">
    <property type="entry name" value="Adenylosucc_synth"/>
    <property type="match status" value="1"/>
</dbReference>
<dbReference type="PANTHER" id="PTHR11846">
    <property type="entry name" value="ADENYLOSUCCINATE SYNTHETASE"/>
    <property type="match status" value="1"/>
</dbReference>
<feature type="binding site" evidence="7">
    <location>
        <begin position="44"/>
        <end position="46"/>
    </location>
    <ligand>
        <name>GTP</name>
        <dbReference type="ChEBI" id="CHEBI:37565"/>
    </ligand>
</feature>
<reference evidence="8 9" key="1">
    <citation type="submission" date="2019-04" db="EMBL/GenBank/DDBJ databases">
        <title>Herbidospora sp. NEAU-GS14.nov., a novel actinomycete isolated from soil.</title>
        <authorList>
            <person name="Han L."/>
        </authorList>
    </citation>
    <scope>NUCLEOTIDE SEQUENCE [LARGE SCALE GENOMIC DNA]</scope>
    <source>
        <strain evidence="8 9">NEAU-GS14</strain>
    </source>
</reference>
<dbReference type="InterPro" id="IPR001114">
    <property type="entry name" value="Adenylosuccinate_synthetase"/>
</dbReference>
<dbReference type="InterPro" id="IPR042109">
    <property type="entry name" value="Adenylosuccinate_synth_dom1"/>
</dbReference>
<dbReference type="PANTHER" id="PTHR11846:SF0">
    <property type="entry name" value="ADENYLOSUCCINATE SYNTHETASE"/>
    <property type="match status" value="1"/>
</dbReference>
<keyword evidence="9" id="KW-1185">Reference proteome</keyword>
<dbReference type="UniPathway" id="UPA00075">
    <property type="reaction ID" value="UER00335"/>
</dbReference>
<evidence type="ECO:0000256" key="6">
    <source>
        <dbReference type="ARBA" id="ARBA00023134"/>
    </source>
</evidence>
<evidence type="ECO:0000313" key="9">
    <source>
        <dbReference type="Proteomes" id="UP000308705"/>
    </source>
</evidence>
<evidence type="ECO:0000256" key="1">
    <source>
        <dbReference type="ARBA" id="ARBA00022598"/>
    </source>
</evidence>
<comment type="pathway">
    <text evidence="7">Purine metabolism; AMP biosynthesis via de novo pathway; AMP from IMP: step 1/2.</text>
</comment>
<dbReference type="GO" id="GO:0005525">
    <property type="term" value="F:GTP binding"/>
    <property type="evidence" value="ECO:0007669"/>
    <property type="project" value="UniProtKB-UniRule"/>
</dbReference>
<evidence type="ECO:0000256" key="2">
    <source>
        <dbReference type="ARBA" id="ARBA00022723"/>
    </source>
</evidence>
<comment type="function">
    <text evidence="7">Plays an important role in the de novo pathway of purine nucleotide biosynthesis. Catalyzes the first committed step in the biosynthesis of AMP from IMP.</text>
</comment>
<protein>
    <recommendedName>
        <fullName evidence="7">Adenylosuccinate synthetase</fullName>
        <shortName evidence="7">AMPSase</shortName>
        <shortName evidence="7">AdSS</shortName>
        <ecNumber evidence="7">6.3.4.4</ecNumber>
    </recommendedName>
    <alternativeName>
        <fullName evidence="7">IMP--aspartate ligase</fullName>
    </alternativeName>
</protein>
<dbReference type="SUPFAM" id="SSF52540">
    <property type="entry name" value="P-loop containing nucleoside triphosphate hydrolases"/>
    <property type="match status" value="1"/>
</dbReference>
<organism evidence="8 9">
    <name type="scientific">Herbidospora galbida</name>
    <dbReference type="NCBI Taxonomy" id="2575442"/>
    <lineage>
        <taxon>Bacteria</taxon>
        <taxon>Bacillati</taxon>
        <taxon>Actinomycetota</taxon>
        <taxon>Actinomycetes</taxon>
        <taxon>Streptosporangiales</taxon>
        <taxon>Streptosporangiaceae</taxon>
        <taxon>Herbidospora</taxon>
    </lineage>
</organism>
<feature type="active site" description="Proton acceptor" evidence="7">
    <location>
        <position position="14"/>
    </location>
</feature>
<dbReference type="InterPro" id="IPR042110">
    <property type="entry name" value="Adenylosuccinate_synth_dom2"/>
</dbReference>
<comment type="cofactor">
    <cofactor evidence="7">
        <name>Mg(2+)</name>
        <dbReference type="ChEBI" id="CHEBI:18420"/>
    </cofactor>
    <text evidence="7">Binds 1 Mg(2+) ion per subunit.</text>
</comment>
<feature type="binding site" description="in other chain" evidence="7">
    <location>
        <position position="234"/>
    </location>
    <ligand>
        <name>IMP</name>
        <dbReference type="ChEBI" id="CHEBI:58053"/>
        <note>ligand shared between dimeric partners</note>
    </ligand>
</feature>
<dbReference type="Gene3D" id="3.40.440.10">
    <property type="entry name" value="Adenylosuccinate Synthetase, subunit A, domain 1"/>
    <property type="match status" value="1"/>
</dbReference>
<comment type="caution">
    <text evidence="8">The sequence shown here is derived from an EMBL/GenBank/DDBJ whole genome shotgun (WGS) entry which is preliminary data.</text>
</comment>